<dbReference type="Gene3D" id="1.10.630.10">
    <property type="entry name" value="Cytochrome P450"/>
    <property type="match status" value="1"/>
</dbReference>
<dbReference type="SUPFAM" id="SSF48264">
    <property type="entry name" value="Cytochrome P450"/>
    <property type="match status" value="1"/>
</dbReference>
<dbReference type="AlphaFoldDB" id="A0A0B7KEG3"/>
<evidence type="ECO:0000256" key="5">
    <source>
        <dbReference type="ARBA" id="ARBA00023002"/>
    </source>
</evidence>
<dbReference type="PRINTS" id="PR00385">
    <property type="entry name" value="P450"/>
</dbReference>
<dbReference type="EMBL" id="CDPU01000038">
    <property type="protein sequence ID" value="CEO53862.1"/>
    <property type="molecule type" value="Genomic_DNA"/>
</dbReference>
<gene>
    <name evidence="10" type="ORF">BN869_000009920_1</name>
</gene>
<keyword evidence="6 8" id="KW-0408">Iron</keyword>
<keyword evidence="5 9" id="KW-0560">Oxidoreductase</keyword>
<dbReference type="GO" id="GO:0005506">
    <property type="term" value="F:iron ion binding"/>
    <property type="evidence" value="ECO:0007669"/>
    <property type="project" value="InterPro"/>
</dbReference>
<dbReference type="InterPro" id="IPR017972">
    <property type="entry name" value="Cyt_P450_CS"/>
</dbReference>
<feature type="binding site" description="axial binding residue" evidence="8">
    <location>
        <position position="438"/>
    </location>
    <ligand>
        <name>heme</name>
        <dbReference type="ChEBI" id="CHEBI:30413"/>
    </ligand>
    <ligandPart>
        <name>Fe</name>
        <dbReference type="ChEBI" id="CHEBI:18248"/>
    </ligandPart>
</feature>
<dbReference type="PANTHER" id="PTHR46300">
    <property type="entry name" value="P450, PUTATIVE (EUROFUNG)-RELATED-RELATED"/>
    <property type="match status" value="1"/>
</dbReference>
<evidence type="ECO:0000256" key="7">
    <source>
        <dbReference type="ARBA" id="ARBA00023033"/>
    </source>
</evidence>
<dbReference type="GO" id="GO:0016705">
    <property type="term" value="F:oxidoreductase activity, acting on paired donors, with incorporation or reduction of molecular oxygen"/>
    <property type="evidence" value="ECO:0007669"/>
    <property type="project" value="InterPro"/>
</dbReference>
<evidence type="ECO:0000256" key="8">
    <source>
        <dbReference type="PIRSR" id="PIRSR602401-1"/>
    </source>
</evidence>
<dbReference type="GO" id="GO:0004497">
    <property type="term" value="F:monooxygenase activity"/>
    <property type="evidence" value="ECO:0007669"/>
    <property type="project" value="UniProtKB-KW"/>
</dbReference>
<evidence type="ECO:0000256" key="3">
    <source>
        <dbReference type="ARBA" id="ARBA00022617"/>
    </source>
</evidence>
<dbReference type="InterPro" id="IPR002401">
    <property type="entry name" value="Cyt_P450_E_grp-I"/>
</dbReference>
<dbReference type="CDD" id="cd11065">
    <property type="entry name" value="CYP64-like"/>
    <property type="match status" value="1"/>
</dbReference>
<evidence type="ECO:0008006" key="11">
    <source>
        <dbReference type="Google" id="ProtNLM"/>
    </source>
</evidence>
<reference evidence="10" key="1">
    <citation type="submission" date="2015-01" db="EMBL/GenBank/DDBJ databases">
        <authorList>
            <person name="Durling Mikael"/>
        </authorList>
    </citation>
    <scope>NUCLEOTIDE SEQUENCE</scope>
</reference>
<accession>A0A0B7KEG3</accession>
<comment type="similarity">
    <text evidence="2 9">Belongs to the cytochrome P450 family.</text>
</comment>
<evidence type="ECO:0000256" key="4">
    <source>
        <dbReference type="ARBA" id="ARBA00022723"/>
    </source>
</evidence>
<evidence type="ECO:0000256" key="6">
    <source>
        <dbReference type="ARBA" id="ARBA00023004"/>
    </source>
</evidence>
<dbReference type="PROSITE" id="PS00086">
    <property type="entry name" value="CYTOCHROME_P450"/>
    <property type="match status" value="1"/>
</dbReference>
<keyword evidence="7 9" id="KW-0503">Monooxygenase</keyword>
<dbReference type="Pfam" id="PF00067">
    <property type="entry name" value="p450"/>
    <property type="match status" value="1"/>
</dbReference>
<protein>
    <recommendedName>
        <fullName evidence="11">O-methylsterigmatocystin oxidoreductase</fullName>
    </recommendedName>
</protein>
<evidence type="ECO:0000256" key="2">
    <source>
        <dbReference type="ARBA" id="ARBA00010617"/>
    </source>
</evidence>
<evidence type="ECO:0000256" key="9">
    <source>
        <dbReference type="RuleBase" id="RU000461"/>
    </source>
</evidence>
<dbReference type="InterPro" id="IPR050364">
    <property type="entry name" value="Cytochrome_P450_fung"/>
</dbReference>
<dbReference type="InterPro" id="IPR001128">
    <property type="entry name" value="Cyt_P450"/>
</dbReference>
<proteinExistence type="inferred from homology"/>
<comment type="cofactor">
    <cofactor evidence="1 8">
        <name>heme</name>
        <dbReference type="ChEBI" id="CHEBI:30413"/>
    </cofactor>
</comment>
<dbReference type="InterPro" id="IPR036396">
    <property type="entry name" value="Cyt_P450_sf"/>
</dbReference>
<dbReference type="GO" id="GO:0020037">
    <property type="term" value="F:heme binding"/>
    <property type="evidence" value="ECO:0007669"/>
    <property type="project" value="InterPro"/>
</dbReference>
<evidence type="ECO:0000313" key="10">
    <source>
        <dbReference type="EMBL" id="CEO53862.1"/>
    </source>
</evidence>
<keyword evidence="4 8" id="KW-0479">Metal-binding</keyword>
<name>A0A0B7KEG3_BIOOC</name>
<organism evidence="10">
    <name type="scientific">Bionectria ochroleuca</name>
    <name type="common">Gliocladium roseum</name>
    <dbReference type="NCBI Taxonomy" id="29856"/>
    <lineage>
        <taxon>Eukaryota</taxon>
        <taxon>Fungi</taxon>
        <taxon>Dikarya</taxon>
        <taxon>Ascomycota</taxon>
        <taxon>Pezizomycotina</taxon>
        <taxon>Sordariomycetes</taxon>
        <taxon>Hypocreomycetidae</taxon>
        <taxon>Hypocreales</taxon>
        <taxon>Bionectriaceae</taxon>
        <taxon>Clonostachys</taxon>
    </lineage>
</organism>
<sequence>MDIIPYLAAIGALLLPVVIQKLYRKLSLPRLPPGPPAIPFLGSVFDLPKGDIPDFEHWLQYREKYGPIFSLNVMGQTIVVIHDKQVALALLEKKSLINSSRPWMEFAGGLVGFVKFTSAVPYNETLRLHRKFMHQQMGTKTIAASFRKDQENEVSWMLQNIMDQPEGLIDHLHRAAGSFIIKLTYGYSIDVSRPDPVQRLVMRMVSIFNESAQPGVWAVDMFPALHYLPDWFPGTSFKKVGGAWREEVMAAAEKPYQFVKMQMRTGSHQPSYVSKALEQCGEDPSATYEAAVKFSAGAMYGGGSDTTVSTLSFLFLAMVKFPDILRKVQEEIDRVVGRDRLPQFEDRPNLPYVEAVVKEAFRWHPVAGMGVPHASDEDQIYNGYLIPKGAILLASVHGMAHDPETYHDPDSFLPERYGEPYNEPDPKEIVFGFGRRICPGRYFADSMVYLAAVQTLAAFDIVKTTNEQGQEIDPPVKVLPGVISHPADFPFKITPRSEKSKSLISANVAPRQGAMSDAKIFEQNGFME</sequence>
<dbReference type="PRINTS" id="PR00463">
    <property type="entry name" value="EP450I"/>
</dbReference>
<keyword evidence="3 8" id="KW-0349">Heme</keyword>
<dbReference type="PANTHER" id="PTHR46300:SF7">
    <property type="entry name" value="P450, PUTATIVE (EUROFUNG)-RELATED"/>
    <property type="match status" value="1"/>
</dbReference>
<evidence type="ECO:0000256" key="1">
    <source>
        <dbReference type="ARBA" id="ARBA00001971"/>
    </source>
</evidence>